<dbReference type="WBParaSite" id="SBAD_0000019901-mRNA-1">
    <property type="protein sequence ID" value="SBAD_0000019901-mRNA-1"/>
    <property type="gene ID" value="SBAD_0000019901"/>
</dbReference>
<dbReference type="Proteomes" id="UP000270296">
    <property type="component" value="Unassembled WGS sequence"/>
</dbReference>
<dbReference type="AlphaFoldDB" id="A0A183I993"/>
<proteinExistence type="predicted"/>
<reference evidence="1" key="2">
    <citation type="submission" date="2018-11" db="EMBL/GenBank/DDBJ databases">
        <authorList>
            <consortium name="Pathogen Informatics"/>
        </authorList>
    </citation>
    <scope>NUCLEOTIDE SEQUENCE [LARGE SCALE GENOMIC DNA]</scope>
</reference>
<organism evidence="3">
    <name type="scientific">Soboliphyme baturini</name>
    <dbReference type="NCBI Taxonomy" id="241478"/>
    <lineage>
        <taxon>Eukaryota</taxon>
        <taxon>Metazoa</taxon>
        <taxon>Ecdysozoa</taxon>
        <taxon>Nematoda</taxon>
        <taxon>Enoplea</taxon>
        <taxon>Dorylaimia</taxon>
        <taxon>Dioctophymatida</taxon>
        <taxon>Dioctophymatoidea</taxon>
        <taxon>Soboliphymatidae</taxon>
        <taxon>Soboliphyme</taxon>
    </lineage>
</organism>
<evidence type="ECO:0000313" key="2">
    <source>
        <dbReference type="Proteomes" id="UP000270296"/>
    </source>
</evidence>
<reference evidence="3" key="1">
    <citation type="submission" date="2016-06" db="UniProtKB">
        <authorList>
            <consortium name="WormBaseParasite"/>
        </authorList>
    </citation>
    <scope>IDENTIFICATION</scope>
</reference>
<evidence type="ECO:0000313" key="1">
    <source>
        <dbReference type="EMBL" id="VDO80497.1"/>
    </source>
</evidence>
<gene>
    <name evidence="1" type="ORF">SBAD_LOCUS187</name>
</gene>
<name>A0A183I993_9BILA</name>
<dbReference type="EMBL" id="UZAM01000321">
    <property type="protein sequence ID" value="VDO80497.1"/>
    <property type="molecule type" value="Genomic_DNA"/>
</dbReference>
<keyword evidence="2" id="KW-1185">Reference proteome</keyword>
<evidence type="ECO:0000313" key="3">
    <source>
        <dbReference type="WBParaSite" id="SBAD_0000019901-mRNA-1"/>
    </source>
</evidence>
<accession>A0A183I993</accession>
<sequence>MAELAELTAVQHHESVGARSGNCSTLCRSCTQSNLFPSFLASSCHLAEKKFVTAFETATFRRIGASVSNTTTSTDAS</sequence>
<protein>
    <submittedName>
        <fullName evidence="3">Secreted protein</fullName>
    </submittedName>
</protein>